<dbReference type="EMBL" id="JBEDNQ010000004">
    <property type="protein sequence ID" value="MEQ3551162.1"/>
    <property type="molecule type" value="Genomic_DNA"/>
</dbReference>
<evidence type="ECO:0000313" key="2">
    <source>
        <dbReference type="Proteomes" id="UP001494902"/>
    </source>
</evidence>
<sequence>MIDALQSYSMVGSNWVFDSLRTACFQAIRQGLTEDEFIAQVHESPLALDSEHRSESLETKARKVYAWCDNKFNYGNDIPEKIDGMVQWVFDHEWSKGRAGINERAACLAILARCQEMGAYSPNVSARWLASQLGMTDQVAAGKIRERLVQNGFMTLVASTRRYGNQYRINLECVPRTTNKLYRYNLFVVVRTGLELGHVPAWIHHMLPETTTSQAAATLGVSKSTAEKAVGKLADLGLLTKVGKVYHRTGMYTPALDAIPNRFADEQAKNREAVEQGYRDRHDKETNDRAELLASLSDRVGETRLIEERRLVSGSPFGDDAVYETIEVEYTSVLQDWLEVPQLVWCRPSWRTADPFSN</sequence>
<dbReference type="Gene3D" id="1.10.10.10">
    <property type="entry name" value="Winged helix-like DNA-binding domain superfamily/Winged helix DNA-binding domain"/>
    <property type="match status" value="1"/>
</dbReference>
<name>A0ABV1K9L1_9PSEU</name>
<dbReference type="RefSeq" id="WP_349298228.1">
    <property type="nucleotide sequence ID" value="NZ_JBEDNQ010000004.1"/>
</dbReference>
<evidence type="ECO:0000313" key="1">
    <source>
        <dbReference type="EMBL" id="MEQ3551162.1"/>
    </source>
</evidence>
<gene>
    <name evidence="1" type="ORF">WIS52_11835</name>
</gene>
<protein>
    <submittedName>
        <fullName evidence="1">Uncharacterized protein</fullName>
    </submittedName>
</protein>
<keyword evidence="2" id="KW-1185">Reference proteome</keyword>
<accession>A0ABV1K9L1</accession>
<comment type="caution">
    <text evidence="1">The sequence shown here is derived from an EMBL/GenBank/DDBJ whole genome shotgun (WGS) entry which is preliminary data.</text>
</comment>
<organism evidence="1 2">
    <name type="scientific">Pseudonocardia nematodicida</name>
    <dbReference type="NCBI Taxonomy" id="1206997"/>
    <lineage>
        <taxon>Bacteria</taxon>
        <taxon>Bacillati</taxon>
        <taxon>Actinomycetota</taxon>
        <taxon>Actinomycetes</taxon>
        <taxon>Pseudonocardiales</taxon>
        <taxon>Pseudonocardiaceae</taxon>
        <taxon>Pseudonocardia</taxon>
    </lineage>
</organism>
<dbReference type="Proteomes" id="UP001494902">
    <property type="component" value="Unassembled WGS sequence"/>
</dbReference>
<dbReference type="InterPro" id="IPR036388">
    <property type="entry name" value="WH-like_DNA-bd_sf"/>
</dbReference>
<proteinExistence type="predicted"/>
<reference evidence="1 2" key="1">
    <citation type="submission" date="2024-03" db="EMBL/GenBank/DDBJ databases">
        <title>Draft genome sequence of Pseudonocardia nematodicida JCM 31783.</title>
        <authorList>
            <person name="Butdee W."/>
            <person name="Duangmal K."/>
        </authorList>
    </citation>
    <scope>NUCLEOTIDE SEQUENCE [LARGE SCALE GENOMIC DNA]</scope>
    <source>
        <strain evidence="1 2">JCM 31783</strain>
    </source>
</reference>